<gene>
    <name evidence="1" type="ORF">DICVIV_07471</name>
</gene>
<dbReference type="OrthoDB" id="410104at2759"/>
<protein>
    <submittedName>
        <fullName evidence="1">Uncharacterized protein</fullName>
    </submittedName>
</protein>
<sequence>KIIYDYYTNLFGSHVRLPPCNERKDDYVVPNVLPSEIRHAISSVRNRTAPGPDRIRPEHLKNLPPVIIKTLARLFIRYLSDCKVPSQWKTSRTVIGRRLDEEQPREQAGFRKGFSTMDHIHTIRRLIEVSREYKKPLCLTSIDLKKAFDCVKTEAVMEALTNQALPASYIILYLPRVMLGVSRITQMKEGIRVSNLRQR</sequence>
<reference evidence="2" key="2">
    <citation type="journal article" date="2016" name="Sci. Rep.">
        <title>Dictyocaulus viviparus genome, variome and transcriptome elucidate lungworm biology and support future intervention.</title>
        <authorList>
            <person name="McNulty S.N."/>
            <person name="Strube C."/>
            <person name="Rosa B.A."/>
            <person name="Martin J.C."/>
            <person name="Tyagi R."/>
            <person name="Choi Y.J."/>
            <person name="Wang Q."/>
            <person name="Hallsworth Pepin K."/>
            <person name="Zhang X."/>
            <person name="Ozersky P."/>
            <person name="Wilson R.K."/>
            <person name="Sternberg P.W."/>
            <person name="Gasser R.B."/>
            <person name="Mitreva M."/>
        </authorList>
    </citation>
    <scope>NUCLEOTIDE SEQUENCE [LARGE SCALE GENOMIC DNA]</scope>
    <source>
        <strain evidence="2">HannoverDv2000</strain>
    </source>
</reference>
<organism evidence="1 2">
    <name type="scientific">Dictyocaulus viviparus</name>
    <name type="common">Bovine lungworm</name>
    <dbReference type="NCBI Taxonomy" id="29172"/>
    <lineage>
        <taxon>Eukaryota</taxon>
        <taxon>Metazoa</taxon>
        <taxon>Ecdysozoa</taxon>
        <taxon>Nematoda</taxon>
        <taxon>Chromadorea</taxon>
        <taxon>Rhabditida</taxon>
        <taxon>Rhabditina</taxon>
        <taxon>Rhabditomorpha</taxon>
        <taxon>Strongyloidea</taxon>
        <taxon>Metastrongylidae</taxon>
        <taxon>Dictyocaulus</taxon>
    </lineage>
</organism>
<evidence type="ECO:0000313" key="1">
    <source>
        <dbReference type="EMBL" id="KJH46476.1"/>
    </source>
</evidence>
<accession>A0A0D8XVU2</accession>
<reference evidence="1 2" key="1">
    <citation type="submission" date="2013-11" db="EMBL/GenBank/DDBJ databases">
        <title>Draft genome of the bovine lungworm Dictyocaulus viviparus.</title>
        <authorList>
            <person name="Mitreva M."/>
        </authorList>
    </citation>
    <scope>NUCLEOTIDE SEQUENCE [LARGE SCALE GENOMIC DNA]</scope>
    <source>
        <strain evidence="1 2">HannoverDv2000</strain>
    </source>
</reference>
<feature type="non-terminal residue" evidence="1">
    <location>
        <position position="1"/>
    </location>
</feature>
<dbReference type="EMBL" id="KN716351">
    <property type="protein sequence ID" value="KJH46476.1"/>
    <property type="molecule type" value="Genomic_DNA"/>
</dbReference>
<proteinExistence type="predicted"/>
<dbReference type="AlphaFoldDB" id="A0A0D8XVU2"/>
<keyword evidence="2" id="KW-1185">Reference proteome</keyword>
<dbReference type="Proteomes" id="UP000053766">
    <property type="component" value="Unassembled WGS sequence"/>
</dbReference>
<dbReference type="PANTHER" id="PTHR19446">
    <property type="entry name" value="REVERSE TRANSCRIPTASES"/>
    <property type="match status" value="1"/>
</dbReference>
<evidence type="ECO:0000313" key="2">
    <source>
        <dbReference type="Proteomes" id="UP000053766"/>
    </source>
</evidence>
<name>A0A0D8XVU2_DICVI</name>